<dbReference type="PANTHER" id="PTHR21661:SF39">
    <property type="entry name" value="HYDROLASE, PUTATIVE (AFU_ORTHOLOGUE AFUA_3G08960)-RELATED"/>
    <property type="match status" value="1"/>
</dbReference>
<dbReference type="HOGENOM" id="CLU_2446692_0_0_1"/>
<feature type="non-terminal residue" evidence="3">
    <location>
        <position position="1"/>
    </location>
</feature>
<dbReference type="OrthoDB" id="5100897at2759"/>
<dbReference type="InterPro" id="IPR029058">
    <property type="entry name" value="AB_hydrolase_fold"/>
</dbReference>
<name>C7ZGV3_FUSV7</name>
<dbReference type="PANTHER" id="PTHR21661">
    <property type="entry name" value="EPOXIDE HYDROLASE 1-RELATED"/>
    <property type="match status" value="1"/>
</dbReference>
<reference evidence="3 4" key="1">
    <citation type="journal article" date="2009" name="PLoS Genet.">
        <title>The genome of Nectria haematococca: contribution of supernumerary chromosomes to gene expansion.</title>
        <authorList>
            <person name="Coleman J.J."/>
            <person name="Rounsley S.D."/>
            <person name="Rodriguez-Carres M."/>
            <person name="Kuo A."/>
            <person name="Wasmann C.C."/>
            <person name="Grimwood J."/>
            <person name="Schmutz J."/>
            <person name="Taga M."/>
            <person name="White G.J."/>
            <person name="Zhou S."/>
            <person name="Schwartz D.C."/>
            <person name="Freitag M."/>
            <person name="Ma L.J."/>
            <person name="Danchin E.G."/>
            <person name="Henrissat B."/>
            <person name="Coutinho P.M."/>
            <person name="Nelson D.R."/>
            <person name="Straney D."/>
            <person name="Napoli C.A."/>
            <person name="Barker B.M."/>
            <person name="Gribskov M."/>
            <person name="Rep M."/>
            <person name="Kroken S."/>
            <person name="Molnar I."/>
            <person name="Rensing C."/>
            <person name="Kennell J.C."/>
            <person name="Zamora J."/>
            <person name="Farman M.L."/>
            <person name="Selker E.U."/>
            <person name="Salamov A."/>
            <person name="Shapiro H."/>
            <person name="Pangilinan J."/>
            <person name="Lindquist E."/>
            <person name="Lamers C."/>
            <person name="Grigoriev I.V."/>
            <person name="Geiser D.M."/>
            <person name="Covert S.F."/>
            <person name="Temporini E."/>
            <person name="Vanetten H.D."/>
        </authorList>
    </citation>
    <scope>NUCLEOTIDE SEQUENCE [LARGE SCALE GENOMIC DNA]</scope>
    <source>
        <strain evidence="4">ATCC MYA-4622 / CBS 123669 / FGSC 9596 / NRRL 45880 / 77-13-4</strain>
    </source>
</reference>
<dbReference type="GO" id="GO:0004301">
    <property type="term" value="F:epoxide hydrolase activity"/>
    <property type="evidence" value="ECO:0007669"/>
    <property type="project" value="TreeGrafter"/>
</dbReference>
<dbReference type="InParanoid" id="C7ZGV3"/>
<dbReference type="Proteomes" id="UP000005206">
    <property type="component" value="Unassembled WGS sequence"/>
</dbReference>
<comment type="similarity">
    <text evidence="1">Belongs to the peptidase S33 family.</text>
</comment>
<dbReference type="GeneID" id="9669826"/>
<dbReference type="VEuPathDB" id="FungiDB:NECHADRAFT_55729"/>
<keyword evidence="2" id="KW-0378">Hydrolase</keyword>
<dbReference type="Gene3D" id="3.40.50.1820">
    <property type="entry name" value="alpha/beta hydrolase"/>
    <property type="match status" value="1"/>
</dbReference>
<accession>C7ZGV3</accession>
<evidence type="ECO:0000313" key="4">
    <source>
        <dbReference type="Proteomes" id="UP000005206"/>
    </source>
</evidence>
<dbReference type="KEGG" id="nhe:NECHADRAFT_55729"/>
<organism evidence="3 4">
    <name type="scientific">Fusarium vanettenii (strain ATCC MYA-4622 / CBS 123669 / FGSC 9596 / NRRL 45880 / 77-13-4)</name>
    <name type="common">Fusarium solani subsp. pisi</name>
    <dbReference type="NCBI Taxonomy" id="660122"/>
    <lineage>
        <taxon>Eukaryota</taxon>
        <taxon>Fungi</taxon>
        <taxon>Dikarya</taxon>
        <taxon>Ascomycota</taxon>
        <taxon>Pezizomycotina</taxon>
        <taxon>Sordariomycetes</taxon>
        <taxon>Hypocreomycetidae</taxon>
        <taxon>Hypocreales</taxon>
        <taxon>Nectriaceae</taxon>
        <taxon>Fusarium</taxon>
        <taxon>Fusarium solani species complex</taxon>
        <taxon>Fusarium vanettenii</taxon>
    </lineage>
</organism>
<evidence type="ECO:0000313" key="3">
    <source>
        <dbReference type="EMBL" id="EEU36780.1"/>
    </source>
</evidence>
<protein>
    <submittedName>
        <fullName evidence="3">Uncharacterized protein</fullName>
    </submittedName>
</protein>
<dbReference type="RefSeq" id="XP_003042493.1">
    <property type="nucleotide sequence ID" value="XM_003042447.1"/>
</dbReference>
<keyword evidence="4" id="KW-1185">Reference proteome</keyword>
<proteinExistence type="inferred from homology"/>
<dbReference type="EMBL" id="GG698926">
    <property type="protein sequence ID" value="EEU36780.1"/>
    <property type="molecule type" value="Genomic_DNA"/>
</dbReference>
<evidence type="ECO:0000256" key="2">
    <source>
        <dbReference type="ARBA" id="ARBA00022801"/>
    </source>
</evidence>
<sequence>RVGEKFIHWADDREPIDLDEILASISLYWFTNTISRNMWPYRSLSKLPLNLEKPLGYSYFPRETFFVPQAWGSNLKSFVRYENERASWGI</sequence>
<dbReference type="AlphaFoldDB" id="C7ZGV3"/>
<gene>
    <name evidence="3" type="ORF">NECHADRAFT_55729</name>
</gene>
<dbReference type="GO" id="GO:0097176">
    <property type="term" value="P:epoxide metabolic process"/>
    <property type="evidence" value="ECO:0007669"/>
    <property type="project" value="TreeGrafter"/>
</dbReference>
<evidence type="ECO:0000256" key="1">
    <source>
        <dbReference type="ARBA" id="ARBA00010088"/>
    </source>
</evidence>